<dbReference type="SMART" id="SM00827">
    <property type="entry name" value="PKS_AT"/>
    <property type="match status" value="1"/>
</dbReference>
<feature type="domain" description="Malonyl-CoA:ACP transacylase (MAT)" evidence="3">
    <location>
        <begin position="1"/>
        <end position="197"/>
    </location>
</feature>
<dbReference type="PANTHER" id="PTHR43775">
    <property type="entry name" value="FATTY ACID SYNTHASE"/>
    <property type="match status" value="1"/>
</dbReference>
<evidence type="ECO:0000259" key="3">
    <source>
        <dbReference type="SMART" id="SM00827"/>
    </source>
</evidence>
<sequence length="236" mass="25367">MASYEEMLGFVQRRAQIIDALAGAGAMVHVAADIRDTCRVAASYGGKLSVAAVNSRGSAVISGEIKALTAFERELDRLSLPHKRLRVPKAAHSAMMEPALAPIAALDFPSVRDGVYPLYSSVTGAMLSAREAETPAWRVRHCRGTARFDLALAALSAGLGGNGAVAVEFGVHRVLAAAAIKAMPRVKWYGASTMARYHDGRSPEYCFKRGILETLAALWECGRLPRVQSFPHAIYK</sequence>
<dbReference type="Gene3D" id="3.40.366.10">
    <property type="entry name" value="Malonyl-Coenzyme A Acyl Carrier Protein, domain 2"/>
    <property type="match status" value="1"/>
</dbReference>
<dbReference type="PANTHER" id="PTHR43775:SF37">
    <property type="entry name" value="SI:DKEY-61P9.11"/>
    <property type="match status" value="1"/>
</dbReference>
<gene>
    <name evidence="4" type="ORF">SDC9_119842</name>
</gene>
<keyword evidence="1" id="KW-0596">Phosphopantetheine</keyword>
<dbReference type="InterPro" id="IPR016035">
    <property type="entry name" value="Acyl_Trfase/lysoPLipase"/>
</dbReference>
<dbReference type="InterPro" id="IPR001227">
    <property type="entry name" value="Ac_transferase_dom_sf"/>
</dbReference>
<evidence type="ECO:0000256" key="2">
    <source>
        <dbReference type="ARBA" id="ARBA00022553"/>
    </source>
</evidence>
<dbReference type="EMBL" id="VSSQ01025010">
    <property type="protein sequence ID" value="MPM72866.1"/>
    <property type="molecule type" value="Genomic_DNA"/>
</dbReference>
<dbReference type="GO" id="GO:0004312">
    <property type="term" value="F:fatty acid synthase activity"/>
    <property type="evidence" value="ECO:0007669"/>
    <property type="project" value="TreeGrafter"/>
</dbReference>
<reference evidence="4" key="1">
    <citation type="submission" date="2019-08" db="EMBL/GenBank/DDBJ databases">
        <authorList>
            <person name="Kucharzyk K."/>
            <person name="Murdoch R.W."/>
            <person name="Higgins S."/>
            <person name="Loffler F."/>
        </authorList>
    </citation>
    <scope>NUCLEOTIDE SEQUENCE</scope>
</reference>
<comment type="caution">
    <text evidence="4">The sequence shown here is derived from an EMBL/GenBank/DDBJ whole genome shotgun (WGS) entry which is preliminary data.</text>
</comment>
<evidence type="ECO:0000256" key="1">
    <source>
        <dbReference type="ARBA" id="ARBA00022450"/>
    </source>
</evidence>
<organism evidence="4">
    <name type="scientific">bioreactor metagenome</name>
    <dbReference type="NCBI Taxonomy" id="1076179"/>
    <lineage>
        <taxon>unclassified sequences</taxon>
        <taxon>metagenomes</taxon>
        <taxon>ecological metagenomes</taxon>
    </lineage>
</organism>
<evidence type="ECO:0000313" key="4">
    <source>
        <dbReference type="EMBL" id="MPM72866.1"/>
    </source>
</evidence>
<accession>A0A645C4Z6</accession>
<dbReference type="AlphaFoldDB" id="A0A645C4Z6"/>
<name>A0A645C4Z6_9ZZZZ</name>
<dbReference type="InterPro" id="IPR050091">
    <property type="entry name" value="PKS_NRPS_Biosynth_Enz"/>
</dbReference>
<protein>
    <recommendedName>
        <fullName evidence="3">Malonyl-CoA:ACP transacylase (MAT) domain-containing protein</fullName>
    </recommendedName>
</protein>
<proteinExistence type="predicted"/>
<dbReference type="GO" id="GO:0006633">
    <property type="term" value="P:fatty acid biosynthetic process"/>
    <property type="evidence" value="ECO:0007669"/>
    <property type="project" value="TreeGrafter"/>
</dbReference>
<keyword evidence="2" id="KW-0597">Phosphoprotein</keyword>
<dbReference type="InterPro" id="IPR014043">
    <property type="entry name" value="Acyl_transferase_dom"/>
</dbReference>
<dbReference type="SUPFAM" id="SSF52151">
    <property type="entry name" value="FabD/lysophospholipase-like"/>
    <property type="match status" value="1"/>
</dbReference>
<dbReference type="Pfam" id="PF00698">
    <property type="entry name" value="Acyl_transf_1"/>
    <property type="match status" value="1"/>
</dbReference>